<keyword evidence="7" id="KW-1185">Reference proteome</keyword>
<accession>A0A7W5ZG81</accession>
<comment type="cofactor">
    <cofactor evidence="1">
        <name>FAD</name>
        <dbReference type="ChEBI" id="CHEBI:57692"/>
    </cofactor>
</comment>
<dbReference type="Gene3D" id="3.30.560.10">
    <property type="entry name" value="Glucose Oxidase, domain 3"/>
    <property type="match status" value="1"/>
</dbReference>
<dbReference type="InterPro" id="IPR012132">
    <property type="entry name" value="GMC_OxRdtase"/>
</dbReference>
<name>A0A7W5ZG81_9BACT</name>
<organism evidence="6 7">
    <name type="scientific">Runella defluvii</name>
    <dbReference type="NCBI Taxonomy" id="370973"/>
    <lineage>
        <taxon>Bacteria</taxon>
        <taxon>Pseudomonadati</taxon>
        <taxon>Bacteroidota</taxon>
        <taxon>Cytophagia</taxon>
        <taxon>Cytophagales</taxon>
        <taxon>Spirosomataceae</taxon>
        <taxon>Runella</taxon>
    </lineage>
</organism>
<gene>
    <name evidence="6" type="ORF">FHS57_000210</name>
</gene>
<comment type="caution">
    <text evidence="6">The sequence shown here is derived from an EMBL/GenBank/DDBJ whole genome shotgun (WGS) entry which is preliminary data.</text>
</comment>
<dbReference type="PIRSF" id="PIRSF000137">
    <property type="entry name" value="Alcohol_oxidase"/>
    <property type="match status" value="1"/>
</dbReference>
<dbReference type="AlphaFoldDB" id="A0A7W5ZG81"/>
<dbReference type="EC" id="1.1.99.1" evidence="6"/>
<dbReference type="Pfam" id="PF00732">
    <property type="entry name" value="GMC_oxred_N"/>
    <property type="match status" value="1"/>
</dbReference>
<evidence type="ECO:0000313" key="6">
    <source>
        <dbReference type="EMBL" id="MBB3836228.1"/>
    </source>
</evidence>
<dbReference type="RefSeq" id="WP_183971005.1">
    <property type="nucleotide sequence ID" value="NZ_JACIBY010000001.1"/>
</dbReference>
<evidence type="ECO:0000256" key="3">
    <source>
        <dbReference type="ARBA" id="ARBA00022630"/>
    </source>
</evidence>
<keyword evidence="4" id="KW-0274">FAD</keyword>
<evidence type="ECO:0000256" key="4">
    <source>
        <dbReference type="ARBA" id="ARBA00022827"/>
    </source>
</evidence>
<evidence type="ECO:0000259" key="5">
    <source>
        <dbReference type="PROSITE" id="PS00624"/>
    </source>
</evidence>
<dbReference type="SUPFAM" id="SSF54373">
    <property type="entry name" value="FAD-linked reductases, C-terminal domain"/>
    <property type="match status" value="1"/>
</dbReference>
<dbReference type="Pfam" id="PF05199">
    <property type="entry name" value="GMC_oxred_C"/>
    <property type="match status" value="1"/>
</dbReference>
<evidence type="ECO:0000256" key="2">
    <source>
        <dbReference type="ARBA" id="ARBA00010790"/>
    </source>
</evidence>
<dbReference type="InterPro" id="IPR036188">
    <property type="entry name" value="FAD/NAD-bd_sf"/>
</dbReference>
<sequence length="537" mass="58765">MTFDYIIIGAGSAGCVLAHRLSANPAIQVLLLEAGGPDKKMEIHIPAAYSKLNRTEVDWGFETEPQPHVLNRKMYLPRGKALGGSSSTNAMAYVRGNRADYDQWAALGNEGWSYEDVLPYFKKSEHNEQIHNEYHGQGGPLNVTYATGYRTPVAEAFVKACAEKGIPENPDYNGAEQAGTSLFQFTIKDQKRWSTATAFLKPILNRSNLKVITFAHTTQLILDNDRAVGVEFLTGKNTTEKAFANKEIILSAGAFNSPQILMLSGIGDKDELKRHGIKAKKHLPGVGKNLQDHLFTGVSALANVPTANDYLSAWGQVKGLAQYVFMKKGPMTISPLEANAFTKIHSGPDPVDFQFHFAPVHMGNDGKADFYNIDTFPHTSGFTILPTLLKPKSVGYVGLHSSNPLDAPLIDPRFLSEEDDVLTLLKGTKKALEIMDAKAFDMVRKEVILPLQRSSDEALVLHIKTLLETVYHPIGTCKMGNDEMAVVDSKLRVHGIEGLRVADASIMPRIIAGNTNAACIMIGEKAADLILGDIRHS</sequence>
<evidence type="ECO:0000313" key="7">
    <source>
        <dbReference type="Proteomes" id="UP000541352"/>
    </source>
</evidence>
<feature type="domain" description="Glucose-methanol-choline oxidoreductase N-terminal" evidence="5">
    <location>
        <begin position="253"/>
        <end position="267"/>
    </location>
</feature>
<dbReference type="InterPro" id="IPR007867">
    <property type="entry name" value="GMC_OxRtase_C"/>
</dbReference>
<dbReference type="EMBL" id="JACIBY010000001">
    <property type="protein sequence ID" value="MBB3836228.1"/>
    <property type="molecule type" value="Genomic_DNA"/>
</dbReference>
<dbReference type="InterPro" id="IPR000172">
    <property type="entry name" value="GMC_OxRdtase_N"/>
</dbReference>
<comment type="similarity">
    <text evidence="2">Belongs to the GMC oxidoreductase family.</text>
</comment>
<reference evidence="6 7" key="1">
    <citation type="submission" date="2020-08" db="EMBL/GenBank/DDBJ databases">
        <title>Genomic Encyclopedia of Type Strains, Phase IV (KMG-IV): sequencing the most valuable type-strain genomes for metagenomic binning, comparative biology and taxonomic classification.</title>
        <authorList>
            <person name="Goeker M."/>
        </authorList>
    </citation>
    <scope>NUCLEOTIDE SEQUENCE [LARGE SCALE GENOMIC DNA]</scope>
    <source>
        <strain evidence="6 7">DSM 17976</strain>
    </source>
</reference>
<keyword evidence="3" id="KW-0285">Flavoprotein</keyword>
<dbReference type="GO" id="GO:0050660">
    <property type="term" value="F:flavin adenine dinucleotide binding"/>
    <property type="evidence" value="ECO:0007669"/>
    <property type="project" value="InterPro"/>
</dbReference>
<dbReference type="GO" id="GO:0008812">
    <property type="term" value="F:choline dehydrogenase activity"/>
    <property type="evidence" value="ECO:0007669"/>
    <property type="project" value="UniProtKB-EC"/>
</dbReference>
<dbReference type="Gene3D" id="3.50.50.60">
    <property type="entry name" value="FAD/NAD(P)-binding domain"/>
    <property type="match status" value="1"/>
</dbReference>
<proteinExistence type="inferred from homology"/>
<dbReference type="Proteomes" id="UP000541352">
    <property type="component" value="Unassembled WGS sequence"/>
</dbReference>
<dbReference type="SUPFAM" id="SSF51905">
    <property type="entry name" value="FAD/NAD(P)-binding domain"/>
    <property type="match status" value="1"/>
</dbReference>
<keyword evidence="6" id="KW-0560">Oxidoreductase</keyword>
<dbReference type="PANTHER" id="PTHR11552:SF147">
    <property type="entry name" value="CHOLINE DEHYDROGENASE, MITOCHONDRIAL"/>
    <property type="match status" value="1"/>
</dbReference>
<evidence type="ECO:0000256" key="1">
    <source>
        <dbReference type="ARBA" id="ARBA00001974"/>
    </source>
</evidence>
<dbReference type="PANTHER" id="PTHR11552">
    <property type="entry name" value="GLUCOSE-METHANOL-CHOLINE GMC OXIDOREDUCTASE"/>
    <property type="match status" value="1"/>
</dbReference>
<protein>
    <submittedName>
        <fullName evidence="6">Choline dehydrogenase</fullName>
        <ecNumber evidence="6">1.1.99.1</ecNumber>
    </submittedName>
</protein>
<dbReference type="PROSITE" id="PS00624">
    <property type="entry name" value="GMC_OXRED_2"/>
    <property type="match status" value="1"/>
</dbReference>